<dbReference type="STRING" id="3818.A0A444YHR0"/>
<dbReference type="AlphaFoldDB" id="A0A444YHR0"/>
<dbReference type="Gramene" id="arahy.Tifrunner.gnm2.ann2.Ah16g064300.1">
    <property type="protein sequence ID" value="arahy.Tifrunner.gnm2.ann2.Ah16g064300.1-CDS"/>
    <property type="gene ID" value="arahy.Tifrunner.gnm2.ann2.Ah16g064300"/>
</dbReference>
<proteinExistence type="predicted"/>
<dbReference type="InterPro" id="IPR057196">
    <property type="entry name" value="DUF7874"/>
</dbReference>
<protein>
    <submittedName>
        <fullName evidence="2">Uncharacterized protein</fullName>
    </submittedName>
</protein>
<dbReference type="SMR" id="A0A444YHR0"/>
<dbReference type="Proteomes" id="UP000289738">
    <property type="component" value="Chromosome B06"/>
</dbReference>
<feature type="transmembrane region" description="Helical" evidence="1">
    <location>
        <begin position="107"/>
        <end position="126"/>
    </location>
</feature>
<dbReference type="OrthoDB" id="785636at2759"/>
<gene>
    <name evidence="2" type="ORF">Ahy_B06g080363</name>
</gene>
<keyword evidence="1" id="KW-1133">Transmembrane helix</keyword>
<accession>A0A444YHR0</accession>
<organism evidence="2 3">
    <name type="scientific">Arachis hypogaea</name>
    <name type="common">Peanut</name>
    <dbReference type="NCBI Taxonomy" id="3818"/>
    <lineage>
        <taxon>Eukaryota</taxon>
        <taxon>Viridiplantae</taxon>
        <taxon>Streptophyta</taxon>
        <taxon>Embryophyta</taxon>
        <taxon>Tracheophyta</taxon>
        <taxon>Spermatophyta</taxon>
        <taxon>Magnoliopsida</taxon>
        <taxon>eudicotyledons</taxon>
        <taxon>Gunneridae</taxon>
        <taxon>Pentapetalae</taxon>
        <taxon>rosids</taxon>
        <taxon>fabids</taxon>
        <taxon>Fabales</taxon>
        <taxon>Fabaceae</taxon>
        <taxon>Papilionoideae</taxon>
        <taxon>50 kb inversion clade</taxon>
        <taxon>dalbergioids sensu lato</taxon>
        <taxon>Dalbergieae</taxon>
        <taxon>Pterocarpus clade</taxon>
        <taxon>Arachis</taxon>
    </lineage>
</organism>
<dbReference type="PANTHER" id="PTHR37216">
    <property type="entry name" value="EXPRESSED PROTEIN"/>
    <property type="match status" value="1"/>
</dbReference>
<reference evidence="2 3" key="1">
    <citation type="submission" date="2019-01" db="EMBL/GenBank/DDBJ databases">
        <title>Sequencing of cultivated peanut Arachis hypogaea provides insights into genome evolution and oil improvement.</title>
        <authorList>
            <person name="Chen X."/>
        </authorList>
    </citation>
    <scope>NUCLEOTIDE SEQUENCE [LARGE SCALE GENOMIC DNA]</scope>
    <source>
        <strain evidence="3">cv. Fuhuasheng</strain>
        <tissue evidence="2">Leaves</tissue>
    </source>
</reference>
<dbReference type="PANTHER" id="PTHR37216:SF1">
    <property type="entry name" value="EXPRESSED PROTEIN"/>
    <property type="match status" value="1"/>
</dbReference>
<keyword evidence="3" id="KW-1185">Reference proteome</keyword>
<keyword evidence="1" id="KW-0812">Transmembrane</keyword>
<sequence length="165" mass="18676">MGQSLQKLAPGSEERKIKEIIPIIESCYEKNLKDAKNLQFEEFYRIVCDIVEKINENLKNTQFKLPPVNDLKDAFDKHHGGEKRKEKLEKADFHEILKEVMTKGSSIELLTGIGGAKEVLMYIFGVPLATLFLKRTAMPNALRDDFFIPGVTSLTVLILAALNKI</sequence>
<feature type="transmembrane region" description="Helical" evidence="1">
    <location>
        <begin position="146"/>
        <end position="162"/>
    </location>
</feature>
<comment type="caution">
    <text evidence="2">The sequence shown here is derived from an EMBL/GenBank/DDBJ whole genome shotgun (WGS) entry which is preliminary data.</text>
</comment>
<name>A0A444YHR0_ARAHY</name>
<dbReference type="EMBL" id="SDMP01000016">
    <property type="protein sequence ID" value="RYR01490.1"/>
    <property type="molecule type" value="Genomic_DNA"/>
</dbReference>
<dbReference type="Pfam" id="PF25284">
    <property type="entry name" value="DUF7874"/>
    <property type="match status" value="1"/>
</dbReference>
<keyword evidence="1" id="KW-0472">Membrane</keyword>
<evidence type="ECO:0000256" key="1">
    <source>
        <dbReference type="SAM" id="Phobius"/>
    </source>
</evidence>
<evidence type="ECO:0000313" key="2">
    <source>
        <dbReference type="EMBL" id="RYR01490.1"/>
    </source>
</evidence>
<evidence type="ECO:0000313" key="3">
    <source>
        <dbReference type="Proteomes" id="UP000289738"/>
    </source>
</evidence>